<gene>
    <name evidence="2" type="ORF">FD26_GL001272</name>
</gene>
<keyword evidence="1" id="KW-1133">Transmembrane helix</keyword>
<protein>
    <submittedName>
        <fullName evidence="2">Uncharacterized protein</fullName>
    </submittedName>
</protein>
<keyword evidence="1" id="KW-0472">Membrane</keyword>
<dbReference type="Proteomes" id="UP000050964">
    <property type="component" value="Unassembled WGS sequence"/>
</dbReference>
<dbReference type="AlphaFoldDB" id="A0A837RID5"/>
<proteinExistence type="predicted"/>
<name>A0A837RID5_9LACO</name>
<keyword evidence="1" id="KW-0812">Transmembrane</keyword>
<reference evidence="2 3" key="1">
    <citation type="journal article" date="2015" name="Genome Announc.">
        <title>Expanding the biotechnology potential of lactobacilli through comparative genomics of 213 strains and associated genera.</title>
        <authorList>
            <person name="Sun Z."/>
            <person name="Harris H.M."/>
            <person name="McCann A."/>
            <person name="Guo C."/>
            <person name="Argimon S."/>
            <person name="Zhang W."/>
            <person name="Yang X."/>
            <person name="Jeffery I.B."/>
            <person name="Cooney J.C."/>
            <person name="Kagawa T.F."/>
            <person name="Liu W."/>
            <person name="Song Y."/>
            <person name="Salvetti E."/>
            <person name="Wrobel A."/>
            <person name="Rasinkangas P."/>
            <person name="Parkhill J."/>
            <person name="Rea M.C."/>
            <person name="O'Sullivan O."/>
            <person name="Ritari J."/>
            <person name="Douillard F.P."/>
            <person name="Paul Ross R."/>
            <person name="Yang R."/>
            <person name="Briner A.E."/>
            <person name="Felis G.E."/>
            <person name="de Vos W.M."/>
            <person name="Barrangou R."/>
            <person name="Klaenhammer T.R."/>
            <person name="Caufield P.W."/>
            <person name="Cui Y."/>
            <person name="Zhang H."/>
            <person name="O'Toole P.W."/>
        </authorList>
    </citation>
    <scope>NUCLEOTIDE SEQUENCE [LARGE SCALE GENOMIC DNA]</scope>
    <source>
        <strain evidence="2 3">JCM 15951</strain>
    </source>
</reference>
<sequence>MKWVNMNNKFDIFYRFIIAALLIINIFFFVTKGQVSIDWIALLWSSIILYRFIQGKN</sequence>
<organism evidence="2 3">
    <name type="scientific">Companilactobacillus crustorum JCM 15951</name>
    <dbReference type="NCBI Taxonomy" id="1423737"/>
    <lineage>
        <taxon>Bacteria</taxon>
        <taxon>Bacillati</taxon>
        <taxon>Bacillota</taxon>
        <taxon>Bacilli</taxon>
        <taxon>Lactobacillales</taxon>
        <taxon>Lactobacillaceae</taxon>
        <taxon>Companilactobacillus</taxon>
    </lineage>
</organism>
<feature type="transmembrane region" description="Helical" evidence="1">
    <location>
        <begin position="36"/>
        <end position="53"/>
    </location>
</feature>
<accession>A0A837RID5</accession>
<comment type="caution">
    <text evidence="2">The sequence shown here is derived from an EMBL/GenBank/DDBJ whole genome shotgun (WGS) entry which is preliminary data.</text>
</comment>
<evidence type="ECO:0000313" key="3">
    <source>
        <dbReference type="Proteomes" id="UP000050964"/>
    </source>
</evidence>
<feature type="transmembrane region" description="Helical" evidence="1">
    <location>
        <begin position="12"/>
        <end position="30"/>
    </location>
</feature>
<evidence type="ECO:0000256" key="1">
    <source>
        <dbReference type="SAM" id="Phobius"/>
    </source>
</evidence>
<dbReference type="EMBL" id="AZDB01000034">
    <property type="protein sequence ID" value="KRK41643.1"/>
    <property type="molecule type" value="Genomic_DNA"/>
</dbReference>
<evidence type="ECO:0000313" key="2">
    <source>
        <dbReference type="EMBL" id="KRK41643.1"/>
    </source>
</evidence>